<dbReference type="AlphaFoldDB" id="A0A1Z5JM73"/>
<dbReference type="InterPro" id="IPR044508">
    <property type="entry name" value="At5g50450/At1g67340-like"/>
</dbReference>
<gene>
    <name evidence="7" type="ORF">FisN_12Lh337</name>
</gene>
<keyword evidence="2 4" id="KW-0863">Zinc-finger</keyword>
<dbReference type="InterPro" id="IPR011990">
    <property type="entry name" value="TPR-like_helical_dom_sf"/>
</dbReference>
<dbReference type="Proteomes" id="UP000198406">
    <property type="component" value="Unassembled WGS sequence"/>
</dbReference>
<evidence type="ECO:0000313" key="8">
    <source>
        <dbReference type="Proteomes" id="UP000198406"/>
    </source>
</evidence>
<dbReference type="PANTHER" id="PTHR46758">
    <property type="entry name" value="MYND DOMAIN-CONTAINING"/>
    <property type="match status" value="1"/>
</dbReference>
<dbReference type="SUPFAM" id="SSF81901">
    <property type="entry name" value="HCP-like"/>
    <property type="match status" value="1"/>
</dbReference>
<organism evidence="7 8">
    <name type="scientific">Fistulifera solaris</name>
    <name type="common">Oleaginous diatom</name>
    <dbReference type="NCBI Taxonomy" id="1519565"/>
    <lineage>
        <taxon>Eukaryota</taxon>
        <taxon>Sar</taxon>
        <taxon>Stramenopiles</taxon>
        <taxon>Ochrophyta</taxon>
        <taxon>Bacillariophyta</taxon>
        <taxon>Bacillariophyceae</taxon>
        <taxon>Bacillariophycidae</taxon>
        <taxon>Naviculales</taxon>
        <taxon>Naviculaceae</taxon>
        <taxon>Fistulifera</taxon>
    </lineage>
</organism>
<feature type="region of interest" description="Disordered" evidence="5">
    <location>
        <begin position="371"/>
        <end position="408"/>
    </location>
</feature>
<dbReference type="PANTHER" id="PTHR46758:SF2">
    <property type="entry name" value="OJ1485_B09.11 PROTEIN"/>
    <property type="match status" value="1"/>
</dbReference>
<evidence type="ECO:0000313" key="7">
    <source>
        <dbReference type="EMBL" id="GAX14962.1"/>
    </source>
</evidence>
<dbReference type="Pfam" id="PF00646">
    <property type="entry name" value="F-box"/>
    <property type="match status" value="1"/>
</dbReference>
<keyword evidence="1" id="KW-0479">Metal-binding</keyword>
<dbReference type="GO" id="GO:0008270">
    <property type="term" value="F:zinc ion binding"/>
    <property type="evidence" value="ECO:0007669"/>
    <property type="project" value="UniProtKB-KW"/>
</dbReference>
<keyword evidence="3" id="KW-0862">Zinc</keyword>
<dbReference type="SUPFAM" id="SSF81383">
    <property type="entry name" value="F-box domain"/>
    <property type="match status" value="1"/>
</dbReference>
<feature type="domain" description="MYND-type" evidence="6">
    <location>
        <begin position="405"/>
        <end position="445"/>
    </location>
</feature>
<sequence>MHRGQQSTEFCWTGKQPHKAGAQNAKGEAIVNMMDHILSIFPRGLFGNNRPPPVVKEHAVPMEVTADEESRRKRTRDCETPIEVCENSSIKTPCLISRRELDIAVPSFLEEDDDVRPVKRFRGLNGILLTPPKVDVERGSVTPEKKLSLTSMPEDVIAHCLSFLNSAGDRHNLQCTSKQFREISNSNAMRIGIRVGGDPVTGLHGIILEDDTPDTAVHKLLPFAVAGNLEALYMLGIIQSYCQRDAKNGISMLEVASAQGYARASYALGLVLRDSRFDDALKYMRMAANAGYLPALHELLPAREMKEKFGEPTADELRRHLDHLCLNRLLSRHYIRSPDLRNLSTSHCWNPLCGRWAFKATVPANGVAAHPHIHRHHSPSYANQSTSGRQTNASTDSGVAPHEAHTHSGVKVSRMKMCSRCSRAKYCSKLCQVYDWRSGRHKMECQFL</sequence>
<dbReference type="InterPro" id="IPR036047">
    <property type="entry name" value="F-box-like_dom_sf"/>
</dbReference>
<dbReference type="SMART" id="SM00256">
    <property type="entry name" value="FBOX"/>
    <property type="match status" value="1"/>
</dbReference>
<dbReference type="EMBL" id="BDSP01000087">
    <property type="protein sequence ID" value="GAX14962.1"/>
    <property type="molecule type" value="Genomic_DNA"/>
</dbReference>
<dbReference type="OrthoDB" id="194610at2759"/>
<evidence type="ECO:0000256" key="4">
    <source>
        <dbReference type="PROSITE-ProRule" id="PRU00134"/>
    </source>
</evidence>
<dbReference type="Pfam" id="PF01753">
    <property type="entry name" value="zf-MYND"/>
    <property type="match status" value="1"/>
</dbReference>
<evidence type="ECO:0000256" key="2">
    <source>
        <dbReference type="ARBA" id="ARBA00022771"/>
    </source>
</evidence>
<dbReference type="Gene3D" id="6.10.140.2220">
    <property type="match status" value="1"/>
</dbReference>
<proteinExistence type="predicted"/>
<name>A0A1Z5JM73_FISSO</name>
<evidence type="ECO:0000256" key="1">
    <source>
        <dbReference type="ARBA" id="ARBA00022723"/>
    </source>
</evidence>
<dbReference type="Pfam" id="PF23310">
    <property type="entry name" value="TPR_27"/>
    <property type="match status" value="1"/>
</dbReference>
<dbReference type="CDD" id="cd09917">
    <property type="entry name" value="F-box_SF"/>
    <property type="match status" value="1"/>
</dbReference>
<reference evidence="7 8" key="1">
    <citation type="journal article" date="2015" name="Plant Cell">
        <title>Oil accumulation by the oleaginous diatom Fistulifera solaris as revealed by the genome and transcriptome.</title>
        <authorList>
            <person name="Tanaka T."/>
            <person name="Maeda Y."/>
            <person name="Veluchamy A."/>
            <person name="Tanaka M."/>
            <person name="Abida H."/>
            <person name="Marechal E."/>
            <person name="Bowler C."/>
            <person name="Muto M."/>
            <person name="Sunaga Y."/>
            <person name="Tanaka M."/>
            <person name="Yoshino T."/>
            <person name="Taniguchi T."/>
            <person name="Fukuda Y."/>
            <person name="Nemoto M."/>
            <person name="Matsumoto M."/>
            <person name="Wong P.S."/>
            <person name="Aburatani S."/>
            <person name="Fujibuchi W."/>
        </authorList>
    </citation>
    <scope>NUCLEOTIDE SEQUENCE [LARGE SCALE GENOMIC DNA]</scope>
    <source>
        <strain evidence="7 8">JPCC DA0580</strain>
    </source>
</reference>
<dbReference type="InParanoid" id="A0A1Z5JM73"/>
<dbReference type="Gene3D" id="1.25.40.10">
    <property type="entry name" value="Tetratricopeptide repeat domain"/>
    <property type="match status" value="1"/>
</dbReference>
<evidence type="ECO:0000259" key="6">
    <source>
        <dbReference type="PROSITE" id="PS50865"/>
    </source>
</evidence>
<evidence type="ECO:0000256" key="3">
    <source>
        <dbReference type="ARBA" id="ARBA00022833"/>
    </source>
</evidence>
<feature type="compositionally biased region" description="Polar residues" evidence="5">
    <location>
        <begin position="380"/>
        <end position="397"/>
    </location>
</feature>
<protein>
    <recommendedName>
        <fullName evidence="6">MYND-type domain-containing protein</fullName>
    </recommendedName>
</protein>
<dbReference type="InterPro" id="IPR057136">
    <property type="entry name" value="At2g35280_TPR_dom"/>
</dbReference>
<comment type="caution">
    <text evidence="7">The sequence shown here is derived from an EMBL/GenBank/DDBJ whole genome shotgun (WGS) entry which is preliminary data.</text>
</comment>
<keyword evidence="8" id="KW-1185">Reference proteome</keyword>
<accession>A0A1Z5JM73</accession>
<evidence type="ECO:0000256" key="5">
    <source>
        <dbReference type="SAM" id="MobiDB-lite"/>
    </source>
</evidence>
<dbReference type="InterPro" id="IPR001810">
    <property type="entry name" value="F-box_dom"/>
</dbReference>
<dbReference type="InterPro" id="IPR002893">
    <property type="entry name" value="Znf_MYND"/>
</dbReference>
<dbReference type="SUPFAM" id="SSF144232">
    <property type="entry name" value="HIT/MYND zinc finger-like"/>
    <property type="match status" value="1"/>
</dbReference>
<dbReference type="PROSITE" id="PS50865">
    <property type="entry name" value="ZF_MYND_2"/>
    <property type="match status" value="1"/>
</dbReference>